<keyword evidence="3" id="KW-0326">Glycosidase</keyword>
<dbReference type="ExpressionAtlas" id="A0A2K3DUF4">
    <property type="expression patterns" value="baseline"/>
</dbReference>
<dbReference type="GO" id="GO:0006152">
    <property type="term" value="P:purine nucleoside catabolic process"/>
    <property type="evidence" value="ECO:0000318"/>
    <property type="project" value="GO_Central"/>
</dbReference>
<evidence type="ECO:0000313" key="6">
    <source>
        <dbReference type="EMBL" id="PNW84171.1"/>
    </source>
</evidence>
<dbReference type="RefSeq" id="XP_042925303.1">
    <property type="nucleotide sequence ID" value="XM_043061951.1"/>
</dbReference>
<dbReference type="InterPro" id="IPR036452">
    <property type="entry name" value="Ribo_hydro-like"/>
</dbReference>
<dbReference type="EMBL" id="CM008965">
    <property type="protein sequence ID" value="PNW84170.1"/>
    <property type="molecule type" value="Genomic_DNA"/>
</dbReference>
<keyword evidence="7" id="KW-1185">Reference proteome</keyword>
<dbReference type="GeneID" id="5717887"/>
<evidence type="ECO:0000256" key="3">
    <source>
        <dbReference type="ARBA" id="ARBA00023295"/>
    </source>
</evidence>
<dbReference type="GO" id="GO:0008477">
    <property type="term" value="F:purine nucleosidase activity"/>
    <property type="evidence" value="ECO:0000318"/>
    <property type="project" value="GO_Central"/>
</dbReference>
<gene>
    <name evidence="6" type="ORF">CHLRE_04g224100v5</name>
</gene>
<dbReference type="RefSeq" id="XP_042925302.1">
    <property type="nucleotide sequence ID" value="XM_043061950.1"/>
</dbReference>
<sequence>MTIPVWLDCDPGHDDATAILLAGHTPGLRLLGVSTIGGNQTLAKVTKNALDVLDAIGLSHIDVVAGQPRPLMRSPMLCPEIHGDSGLDGPAGGRLLPRSGRQPRPGKAVNVMFEAIAAAHAELAKEHEARAAGGECGGGTGEAECPRVRLVCTGALTNAALLLALYPEAAQWVELVLMGGAMGVGNTGPVMEFNIQTDPEAANMVFESGVPLTMVPLEVTHTVLATPGVLADIGGAGSSTSDSSITSGKGTCNGTSPQGTTDPAAPAAAPSSSSPDPASAAAAATAATATASLRGAASTAALAAAGGGAAAVAAALAATASSPFRHAIQELLLFFADTYKRVFKFDDPPLHDPVAVAYVIAPQLFECRRMRVDVETCSPLSAGQTVCDMWGQSPLPANANVALSVDVPAFWQLLLQAVARADAVSPLNRGHERL</sequence>
<comment type="similarity">
    <text evidence="1">Belongs to the IUNH family.</text>
</comment>
<organism evidence="6 7">
    <name type="scientific">Chlamydomonas reinhardtii</name>
    <name type="common">Chlamydomonas smithii</name>
    <dbReference type="NCBI Taxonomy" id="3055"/>
    <lineage>
        <taxon>Eukaryota</taxon>
        <taxon>Viridiplantae</taxon>
        <taxon>Chlorophyta</taxon>
        <taxon>core chlorophytes</taxon>
        <taxon>Chlorophyceae</taxon>
        <taxon>CS clade</taxon>
        <taxon>Chlamydomonadales</taxon>
        <taxon>Chlamydomonadaceae</taxon>
        <taxon>Chlamydomonas</taxon>
    </lineage>
</organism>
<dbReference type="AlphaFoldDB" id="A0A2K3DUF4"/>
<feature type="region of interest" description="Disordered" evidence="4">
    <location>
        <begin position="237"/>
        <end position="279"/>
    </location>
</feature>
<feature type="domain" description="Inosine/uridine-preferring nucleoside hydrolase" evidence="5">
    <location>
        <begin position="5"/>
        <end position="412"/>
    </location>
</feature>
<feature type="compositionally biased region" description="Low complexity" evidence="4">
    <location>
        <begin position="238"/>
        <end position="248"/>
    </location>
</feature>
<dbReference type="STRING" id="3055.A0A2K3DUF4"/>
<feature type="compositionally biased region" description="Polar residues" evidence="4">
    <location>
        <begin position="249"/>
        <end position="258"/>
    </location>
</feature>
<dbReference type="OMA" id="PRMWDIF"/>
<protein>
    <recommendedName>
        <fullName evidence="5">Inosine/uridine-preferring nucleoside hydrolase domain-containing protein</fullName>
    </recommendedName>
</protein>
<dbReference type="Pfam" id="PF01156">
    <property type="entry name" value="IU_nuc_hydro"/>
    <property type="match status" value="1"/>
</dbReference>
<reference evidence="6" key="2">
    <citation type="submission" date="2017-07" db="EMBL/GenBank/DDBJ databases">
        <title>WGS assembly of Chlamydomonas reinhardtii.</title>
        <authorList>
            <consortium name="Chlamydomonas Annotation Team"/>
            <consortium name="JGI Annotation Team"/>
            <person name="Merchant S.S."/>
            <person name="Prochnik S.E."/>
            <person name="Vallon O."/>
            <person name="Harris E.H."/>
            <person name="Karpowicz S.J."/>
            <person name="Witman G.B."/>
            <person name="Terry A."/>
            <person name="Salamov A."/>
            <person name="Fritz-Laylin L.K."/>
            <person name="Marechal-Drouard L."/>
            <person name="Marshall W.F."/>
            <person name="Qu L.H."/>
            <person name="Nelson D.R."/>
            <person name="Sanderfoot A.A."/>
            <person name="Spalding M.H."/>
            <person name="Kapitonov V.V."/>
            <person name="Ren Q."/>
            <person name="Ferris P."/>
            <person name="Lindquist E."/>
            <person name="Shapiro H."/>
            <person name="Lucas S.M."/>
            <person name="Grimwood J."/>
            <person name="Schmutz J."/>
            <person name="Grigoriev I.V."/>
            <person name="Rokhsar D.S."/>
        </authorList>
    </citation>
    <scope>NUCLEOTIDE SEQUENCE</scope>
    <source>
        <strain evidence="6">CC-503 cw92 mt+</strain>
    </source>
</reference>
<dbReference type="PANTHER" id="PTHR12304">
    <property type="entry name" value="INOSINE-URIDINE PREFERRING NUCLEOSIDE HYDROLASE"/>
    <property type="match status" value="1"/>
</dbReference>
<dbReference type="InterPro" id="IPR001910">
    <property type="entry name" value="Inosine/uridine_hydrolase_dom"/>
</dbReference>
<dbReference type="SUPFAM" id="SSF53590">
    <property type="entry name" value="Nucleoside hydrolase"/>
    <property type="match status" value="2"/>
</dbReference>
<dbReference type="OrthoDB" id="432381at2759"/>
<evidence type="ECO:0000313" key="7">
    <source>
        <dbReference type="Proteomes" id="UP000006906"/>
    </source>
</evidence>
<dbReference type="GO" id="GO:0005829">
    <property type="term" value="C:cytosol"/>
    <property type="evidence" value="ECO:0000318"/>
    <property type="project" value="GO_Central"/>
</dbReference>
<name>A0A2K3DUF4_CHLRE</name>
<accession>A0A2K3DUF4</accession>
<dbReference type="Gramene" id="PNW84170">
    <property type="protein sequence ID" value="PNW84170"/>
    <property type="gene ID" value="CHLRE_04g224100v5"/>
</dbReference>
<evidence type="ECO:0000256" key="1">
    <source>
        <dbReference type="ARBA" id="ARBA00009176"/>
    </source>
</evidence>
<dbReference type="EMBL" id="CM008965">
    <property type="protein sequence ID" value="PNW84171.1"/>
    <property type="molecule type" value="Genomic_DNA"/>
</dbReference>
<evidence type="ECO:0000256" key="2">
    <source>
        <dbReference type="ARBA" id="ARBA00022801"/>
    </source>
</evidence>
<dbReference type="InterPro" id="IPR023186">
    <property type="entry name" value="IUNH"/>
</dbReference>
<keyword evidence="2" id="KW-0378">Hydrolase</keyword>
<dbReference type="Gene3D" id="3.90.245.10">
    <property type="entry name" value="Ribonucleoside hydrolase-like"/>
    <property type="match status" value="1"/>
</dbReference>
<dbReference type="KEGG" id="cre:CHLRE_04g224100v5"/>
<evidence type="ECO:0000256" key="4">
    <source>
        <dbReference type="SAM" id="MobiDB-lite"/>
    </source>
</evidence>
<reference evidence="6 7" key="1">
    <citation type="journal article" date="2007" name="Science">
        <title>The Chlamydomonas genome reveals the evolution of key animal and plant functions.</title>
        <authorList>
            <person name="Merchant S.S."/>
            <person name="Prochnik S.E."/>
            <person name="Vallon O."/>
            <person name="Harris E.H."/>
            <person name="Karpowicz S.J."/>
            <person name="Witman G.B."/>
            <person name="Terry A."/>
            <person name="Salamov A."/>
            <person name="Fritz-Laylin L.K."/>
            <person name="Marechal-Drouard L."/>
            <person name="Marshall W.F."/>
            <person name="Qu L.H."/>
            <person name="Nelson D.R."/>
            <person name="Sanderfoot A.A."/>
            <person name="Spalding M.H."/>
            <person name="Kapitonov V.V."/>
            <person name="Ren Q."/>
            <person name="Ferris P."/>
            <person name="Lindquist E."/>
            <person name="Shapiro H."/>
            <person name="Lucas S.M."/>
            <person name="Grimwood J."/>
            <person name="Schmutz J."/>
            <person name="Cardol P."/>
            <person name="Cerutti H."/>
            <person name="Chanfreau G."/>
            <person name="Chen C.L."/>
            <person name="Cognat V."/>
            <person name="Croft M.T."/>
            <person name="Dent R."/>
            <person name="Dutcher S."/>
            <person name="Fernandez E."/>
            <person name="Fukuzawa H."/>
            <person name="Gonzalez-Ballester D."/>
            <person name="Gonzalez-Halphen D."/>
            <person name="Hallmann A."/>
            <person name="Hanikenne M."/>
            <person name="Hippler M."/>
            <person name="Inwood W."/>
            <person name="Jabbari K."/>
            <person name="Kalanon M."/>
            <person name="Kuras R."/>
            <person name="Lefebvre P.A."/>
            <person name="Lemaire S.D."/>
            <person name="Lobanov A.V."/>
            <person name="Lohr M."/>
            <person name="Manuell A."/>
            <person name="Meier I."/>
            <person name="Mets L."/>
            <person name="Mittag M."/>
            <person name="Mittelmeier T."/>
            <person name="Moroney J.V."/>
            <person name="Moseley J."/>
            <person name="Napoli C."/>
            <person name="Nedelcu A.M."/>
            <person name="Niyogi K."/>
            <person name="Novoselov S.V."/>
            <person name="Paulsen I.T."/>
            <person name="Pazour G."/>
            <person name="Purton S."/>
            <person name="Ral J.P."/>
            <person name="Riano-Pachon D.M."/>
            <person name="Riekhof W."/>
            <person name="Rymarquis L."/>
            <person name="Schroda M."/>
            <person name="Stern D."/>
            <person name="Umen J."/>
            <person name="Willows R."/>
            <person name="Wilson N."/>
            <person name="Zimmer S.L."/>
            <person name="Allmer J."/>
            <person name="Balk J."/>
            <person name="Bisova K."/>
            <person name="Chen C.J."/>
            <person name="Elias M."/>
            <person name="Gendler K."/>
            <person name="Hauser C."/>
            <person name="Lamb M.R."/>
            <person name="Ledford H."/>
            <person name="Long J.C."/>
            <person name="Minagawa J."/>
            <person name="Page M.D."/>
            <person name="Pan J."/>
            <person name="Pootakham W."/>
            <person name="Roje S."/>
            <person name="Rose A."/>
            <person name="Stahlberg E."/>
            <person name="Terauchi A.M."/>
            <person name="Yang P."/>
            <person name="Ball S."/>
            <person name="Bowler C."/>
            <person name="Dieckmann C.L."/>
            <person name="Gladyshev V.N."/>
            <person name="Green P."/>
            <person name="Jorgensen R."/>
            <person name="Mayfield S."/>
            <person name="Mueller-Roeber B."/>
            <person name="Rajamani S."/>
            <person name="Sayre R.T."/>
            <person name="Brokstein P."/>
            <person name="Dubchak I."/>
            <person name="Goodstein D."/>
            <person name="Hornick L."/>
            <person name="Huang Y.W."/>
            <person name="Jhaveri J."/>
            <person name="Luo Y."/>
            <person name="Martinez D."/>
            <person name="Ngau W.C."/>
            <person name="Otillar B."/>
            <person name="Poliakov A."/>
            <person name="Porter A."/>
            <person name="Szajkowski L."/>
            <person name="Werner G."/>
            <person name="Zhou K."/>
            <person name="Grigoriev I.V."/>
            <person name="Rokhsar D.S."/>
            <person name="Grossman A.R."/>
        </authorList>
    </citation>
    <scope>NUCLEOTIDE SEQUENCE [LARGE SCALE GENOMIC DNA]</scope>
    <source>
        <strain evidence="7">CC-503</strain>
        <strain evidence="6">CC-503 cw92 mt+</strain>
    </source>
</reference>
<dbReference type="PANTHER" id="PTHR12304:SF59">
    <property type="entry name" value="INOSINE-URIDINE PREFERRING NUCLEOSIDE HYDROLASE FAMILY PROTEIN"/>
    <property type="match status" value="1"/>
</dbReference>
<dbReference type="Proteomes" id="UP000006906">
    <property type="component" value="Chromosome 4"/>
</dbReference>
<evidence type="ECO:0000259" key="5">
    <source>
        <dbReference type="Pfam" id="PF01156"/>
    </source>
</evidence>
<feature type="compositionally biased region" description="Low complexity" evidence="4">
    <location>
        <begin position="259"/>
        <end position="279"/>
    </location>
</feature>
<proteinExistence type="inferred from homology"/>
<dbReference type="Gramene" id="PNW84171">
    <property type="protein sequence ID" value="PNW84171"/>
    <property type="gene ID" value="CHLRE_04g224100v5"/>
</dbReference>